<evidence type="ECO:0000256" key="2">
    <source>
        <dbReference type="ARBA" id="ARBA00005722"/>
    </source>
</evidence>
<dbReference type="STRING" id="228405.HNE_2224"/>
<reference evidence="7 8" key="1">
    <citation type="journal article" date="2006" name="J. Bacteriol.">
        <title>Comparative genomic evidence for a close relationship between the dimorphic prosthecate bacteria Hyphomonas neptunium and Caulobacter crescentus.</title>
        <authorList>
            <person name="Badger J.H."/>
            <person name="Hoover T.R."/>
            <person name="Brun Y.V."/>
            <person name="Weiner R.M."/>
            <person name="Laub M.T."/>
            <person name="Alexandre G."/>
            <person name="Mrazek J."/>
            <person name="Ren Q."/>
            <person name="Paulsen I.T."/>
            <person name="Nelson K.E."/>
            <person name="Khouri H.M."/>
            <person name="Radune D."/>
            <person name="Sosa J."/>
            <person name="Dodson R.J."/>
            <person name="Sullivan S.A."/>
            <person name="Rosovitz M.J."/>
            <person name="Madupu R."/>
            <person name="Brinkac L.M."/>
            <person name="Durkin A.S."/>
            <person name="Daugherty S.C."/>
            <person name="Kothari S.P."/>
            <person name="Giglio M.G."/>
            <person name="Zhou L."/>
            <person name="Haft D.H."/>
            <person name="Selengut J.D."/>
            <person name="Davidsen T.M."/>
            <person name="Yang Q."/>
            <person name="Zafar N."/>
            <person name="Ward N.L."/>
        </authorList>
    </citation>
    <scope>NUCLEOTIDE SEQUENCE [LARGE SCALE GENOMIC DNA]</scope>
    <source>
        <strain evidence="7 8">ATCC 15444</strain>
    </source>
</reference>
<organism evidence="7 8">
    <name type="scientific">Hyphomonas neptunium (strain ATCC 15444)</name>
    <dbReference type="NCBI Taxonomy" id="228405"/>
    <lineage>
        <taxon>Bacteria</taxon>
        <taxon>Pseudomonadati</taxon>
        <taxon>Pseudomonadota</taxon>
        <taxon>Alphaproteobacteria</taxon>
        <taxon>Hyphomonadales</taxon>
        <taxon>Hyphomonadaceae</taxon>
        <taxon>Hyphomonas</taxon>
    </lineage>
</organism>
<accession>Q0C023</accession>
<keyword evidence="5" id="KW-0998">Cell outer membrane</keyword>
<evidence type="ECO:0000313" key="7">
    <source>
        <dbReference type="EMBL" id="ABI78319.1"/>
    </source>
</evidence>
<evidence type="ECO:0000256" key="1">
    <source>
        <dbReference type="ARBA" id="ARBA00004442"/>
    </source>
</evidence>
<evidence type="ECO:0000256" key="5">
    <source>
        <dbReference type="ARBA" id="ARBA00023237"/>
    </source>
</evidence>
<evidence type="ECO:0000256" key="6">
    <source>
        <dbReference type="SAM" id="SignalP"/>
    </source>
</evidence>
<dbReference type="KEGG" id="hne:HNE_2224"/>
<evidence type="ECO:0000256" key="4">
    <source>
        <dbReference type="ARBA" id="ARBA00023136"/>
    </source>
</evidence>
<comment type="subcellular location">
    <subcellularLocation>
        <location evidence="1">Cell outer membrane</location>
    </subcellularLocation>
</comment>
<gene>
    <name evidence="7" type="ordered locus">HNE_2224</name>
</gene>
<dbReference type="Pfam" id="PF06629">
    <property type="entry name" value="MipA"/>
    <property type="match status" value="1"/>
</dbReference>
<dbReference type="GO" id="GO:0009279">
    <property type="term" value="C:cell outer membrane"/>
    <property type="evidence" value="ECO:0007669"/>
    <property type="project" value="UniProtKB-SubCell"/>
</dbReference>
<evidence type="ECO:0000313" key="8">
    <source>
        <dbReference type="Proteomes" id="UP000001959"/>
    </source>
</evidence>
<dbReference type="PANTHER" id="PTHR38776">
    <property type="entry name" value="MLTA-INTERACTING PROTEIN-RELATED"/>
    <property type="match status" value="1"/>
</dbReference>
<feature type="chain" id="PRO_5004169478" evidence="6">
    <location>
        <begin position="23"/>
        <end position="263"/>
    </location>
</feature>
<protein>
    <submittedName>
        <fullName evidence="7">MipA family protein</fullName>
    </submittedName>
</protein>
<dbReference type="InterPro" id="IPR010583">
    <property type="entry name" value="MipA"/>
</dbReference>
<name>Q0C023_HYPNA</name>
<evidence type="ECO:0000256" key="3">
    <source>
        <dbReference type="ARBA" id="ARBA00022729"/>
    </source>
</evidence>
<dbReference type="eggNOG" id="COG3713">
    <property type="taxonomic scope" value="Bacteria"/>
</dbReference>
<keyword evidence="8" id="KW-1185">Reference proteome</keyword>
<keyword evidence="4" id="KW-0472">Membrane</keyword>
<dbReference type="PANTHER" id="PTHR38776:SF1">
    <property type="entry name" value="MLTA-INTERACTING PROTEIN-RELATED"/>
    <property type="match status" value="1"/>
</dbReference>
<dbReference type="HOGENOM" id="CLU_062990_0_1_5"/>
<proteinExistence type="inferred from homology"/>
<keyword evidence="3 6" id="KW-0732">Signal</keyword>
<dbReference type="AlphaFoldDB" id="Q0C023"/>
<dbReference type="EMBL" id="CP000158">
    <property type="protein sequence ID" value="ABI78319.1"/>
    <property type="molecule type" value="Genomic_DNA"/>
</dbReference>
<dbReference type="Proteomes" id="UP000001959">
    <property type="component" value="Chromosome"/>
</dbReference>
<feature type="signal peptide" evidence="6">
    <location>
        <begin position="1"/>
        <end position="22"/>
    </location>
</feature>
<sequence length="263" mass="27870">MRILLTILVGCELALMSPAAQAQERPSEAPQGVVAIGPGTVPEYDGSGELRLIPFAVANVEWRGTQFQFQGLRARADLASDTRFSFGPVIGGRLSRDGADGQIALLPELDTAVEAGAFAGYRFGGDRSGQGALRTEITLMHDVSDVHDGLLATASASYAAINNPVFQLSFDMQTSWADENYLQTYFGVDGAASAMSGLSEFSASSGIKDVGIGMTAGYWLDDQIGLIVRAGTNYLVGDAADSPITEEGDRWQPMIGTAIAYRF</sequence>
<comment type="similarity">
    <text evidence="2">Belongs to the MipA/OmpV family.</text>
</comment>